<dbReference type="EMBL" id="JAJTJA010000002">
    <property type="protein sequence ID" value="KAH8703901.1"/>
    <property type="molecule type" value="Genomic_DNA"/>
</dbReference>
<dbReference type="SUPFAM" id="SSF56112">
    <property type="entry name" value="Protein kinase-like (PK-like)"/>
    <property type="match status" value="1"/>
</dbReference>
<dbReference type="PANTHER" id="PTHR37542:SF1">
    <property type="entry name" value="PRION-INHIBITION AND PROPAGATION HELO DOMAIN-CONTAINING PROTEIN"/>
    <property type="match status" value="1"/>
</dbReference>
<dbReference type="SMART" id="SM00220">
    <property type="entry name" value="S_TKc"/>
    <property type="match status" value="1"/>
</dbReference>
<proteinExistence type="predicted"/>
<sequence length="556" mass="62606">MDPFAIITVVKTCYTIGVQILDICSNWRHAETEVQKRVIVVESCWNRTKSQVDFMVRITSIMDPDQCRVMDELLKQLLLSLSLAKNTLEGVTQKTSSVRSSIRHFGFKSKAAWVFKKEALDSVVSELEAWQRRFDPSWFLLMKIASPILESELAKATAADERVHEPANAAKNPLALAAGLRKVLSPSLEQTRSLFLPEVQMEWVDIPFSNVKAGRRQDGDNKWYIVDTIELGQATRVREIARDVRVLAAKLSQADPLAFSLLNCKGVIPITRQHVSPALPQPDKTLASHSAPPCPHSHSPGQKDYSHFQLVFRIPRGMEVLQSLRQLLLHSDVNISLSRKIHVAREISKAVNYVHTFSFVHKNVRPESVLCFEDARSTSNYAFLVGFDAFRAADAGTMMGGDMSWARNVYRHPDRQGMDPSEKYSMQHDIYSLGVCLLEIGLWESFVEYVDEPGPNCGLQSKFGKTYYDFLAWSQKKGQISSFDGLAILLKDYLVEQASTRLAPRMGDKYAHVVVSCLTCLDDDNEDFAGLEAMGDDRIGVQFIDKIMKTLDKISL</sequence>
<dbReference type="InterPro" id="IPR011009">
    <property type="entry name" value="Kinase-like_dom_sf"/>
</dbReference>
<accession>A0AAD4KYI7</accession>
<dbReference type="RefSeq" id="XP_046076919.1">
    <property type="nucleotide sequence ID" value="XM_046219283.1"/>
</dbReference>
<reference evidence="3" key="1">
    <citation type="submission" date="2021-12" db="EMBL/GenBank/DDBJ databases">
        <title>Convergent genome expansion in fungi linked to evolution of root-endophyte symbiosis.</title>
        <authorList>
            <consortium name="DOE Joint Genome Institute"/>
            <person name="Ke Y.-H."/>
            <person name="Bonito G."/>
            <person name="Liao H.-L."/>
            <person name="Looney B."/>
            <person name="Rojas-Flechas A."/>
            <person name="Nash J."/>
            <person name="Hameed K."/>
            <person name="Schadt C."/>
            <person name="Martin F."/>
            <person name="Crous P.W."/>
            <person name="Miettinen O."/>
            <person name="Magnuson J.K."/>
            <person name="Labbe J."/>
            <person name="Jacobson D."/>
            <person name="Doktycz M.J."/>
            <person name="Veneault-Fourrey C."/>
            <person name="Kuo A."/>
            <person name="Mondo S."/>
            <person name="Calhoun S."/>
            <person name="Riley R."/>
            <person name="Ohm R."/>
            <person name="LaButti K."/>
            <person name="Andreopoulos B."/>
            <person name="Pangilinan J."/>
            <person name="Nolan M."/>
            <person name="Tritt A."/>
            <person name="Clum A."/>
            <person name="Lipzen A."/>
            <person name="Daum C."/>
            <person name="Barry K."/>
            <person name="Grigoriev I.V."/>
            <person name="Vilgalys R."/>
        </authorList>
    </citation>
    <scope>NUCLEOTIDE SEQUENCE</scope>
    <source>
        <strain evidence="3">PMI_201</strain>
    </source>
</reference>
<dbReference type="InterPro" id="IPR000719">
    <property type="entry name" value="Prot_kinase_dom"/>
</dbReference>
<evidence type="ECO:0000259" key="2">
    <source>
        <dbReference type="PROSITE" id="PS50011"/>
    </source>
</evidence>
<dbReference type="GO" id="GO:0005524">
    <property type="term" value="F:ATP binding"/>
    <property type="evidence" value="ECO:0007669"/>
    <property type="project" value="InterPro"/>
</dbReference>
<evidence type="ECO:0000313" key="3">
    <source>
        <dbReference type="EMBL" id="KAH8703901.1"/>
    </source>
</evidence>
<gene>
    <name evidence="3" type="ORF">BGW36DRAFT_414266</name>
</gene>
<protein>
    <recommendedName>
        <fullName evidence="2">Protein kinase domain-containing protein</fullName>
    </recommendedName>
</protein>
<dbReference type="GeneID" id="70249570"/>
<comment type="caution">
    <text evidence="3">The sequence shown here is derived from an EMBL/GenBank/DDBJ whole genome shotgun (WGS) entry which is preliminary data.</text>
</comment>
<dbReference type="PANTHER" id="PTHR37542">
    <property type="entry name" value="HELO DOMAIN-CONTAINING PROTEIN-RELATED"/>
    <property type="match status" value="1"/>
</dbReference>
<name>A0AAD4KYI7_9EURO</name>
<dbReference type="AlphaFoldDB" id="A0AAD4KYI7"/>
<evidence type="ECO:0000256" key="1">
    <source>
        <dbReference type="SAM" id="MobiDB-lite"/>
    </source>
</evidence>
<keyword evidence="4" id="KW-1185">Reference proteome</keyword>
<dbReference type="Gene3D" id="1.10.510.10">
    <property type="entry name" value="Transferase(Phosphotransferase) domain 1"/>
    <property type="match status" value="1"/>
</dbReference>
<dbReference type="PROSITE" id="PS50011">
    <property type="entry name" value="PROTEIN_KINASE_DOM"/>
    <property type="match status" value="1"/>
</dbReference>
<feature type="region of interest" description="Disordered" evidence="1">
    <location>
        <begin position="279"/>
        <end position="302"/>
    </location>
</feature>
<feature type="compositionally biased region" description="Low complexity" evidence="1">
    <location>
        <begin position="287"/>
        <end position="300"/>
    </location>
</feature>
<feature type="domain" description="Protein kinase" evidence="2">
    <location>
        <begin position="223"/>
        <end position="515"/>
    </location>
</feature>
<evidence type="ECO:0000313" key="4">
    <source>
        <dbReference type="Proteomes" id="UP001201262"/>
    </source>
</evidence>
<organism evidence="3 4">
    <name type="scientific">Talaromyces proteolyticus</name>
    <dbReference type="NCBI Taxonomy" id="1131652"/>
    <lineage>
        <taxon>Eukaryota</taxon>
        <taxon>Fungi</taxon>
        <taxon>Dikarya</taxon>
        <taxon>Ascomycota</taxon>
        <taxon>Pezizomycotina</taxon>
        <taxon>Eurotiomycetes</taxon>
        <taxon>Eurotiomycetidae</taxon>
        <taxon>Eurotiales</taxon>
        <taxon>Trichocomaceae</taxon>
        <taxon>Talaromyces</taxon>
        <taxon>Talaromyces sect. Bacilispori</taxon>
    </lineage>
</organism>
<dbReference type="Proteomes" id="UP001201262">
    <property type="component" value="Unassembled WGS sequence"/>
</dbReference>
<dbReference type="GO" id="GO:0004672">
    <property type="term" value="F:protein kinase activity"/>
    <property type="evidence" value="ECO:0007669"/>
    <property type="project" value="InterPro"/>
</dbReference>